<dbReference type="PROSITE" id="PS51257">
    <property type="entry name" value="PROKAR_LIPOPROTEIN"/>
    <property type="match status" value="1"/>
</dbReference>
<sequence length="361" mass="38298">MPTKFISKALLGVLSATVLAAPAFAGGSCTNGNCDMPVQVMPSYAPEFGPMTIRTQQPMGHLRSVQFQRAPNVSITRVHGMMPSADLSDAPSGFTGGCHPTSTTYCRQDAGRPVQVELEQSVPLALYSPPAPVVVAPSEPRVVRIGGGYDPSKFTPRVYGDPTFVPGIAHVPTSIVDRDPVRAQQVLDTGRAVAQPVVVPGTGTVPQFGYRQMAPQMQPRMMPQHMMQRPMGMQNLMMRAPTMQAPMMQQAPRFGQPSAPVLQQSGPMAGAYGSSVAGDGTYWEKVSGPTTFGNTVATSVICKRQLPTRVVRPVVGVPVPVPVAVPGCGPVKSAPHHAPAPRGHAQSSERYGQPAPGRWTH</sequence>
<accession>A0A918NHM5</accession>
<evidence type="ECO:0000256" key="2">
    <source>
        <dbReference type="SAM" id="SignalP"/>
    </source>
</evidence>
<reference evidence="3 4" key="1">
    <citation type="journal article" date="2014" name="Int. J. Syst. Evol. Microbiol.">
        <title>Complete genome sequence of Corynebacterium casei LMG S-19264T (=DSM 44701T), isolated from a smear-ripened cheese.</title>
        <authorList>
            <consortium name="US DOE Joint Genome Institute (JGI-PGF)"/>
            <person name="Walter F."/>
            <person name="Albersmeier A."/>
            <person name="Kalinowski J."/>
            <person name="Ruckert C."/>
        </authorList>
    </citation>
    <scope>NUCLEOTIDE SEQUENCE [LARGE SCALE GENOMIC DNA]</scope>
    <source>
        <strain evidence="3 4">KCTC 23968</strain>
    </source>
</reference>
<feature type="chain" id="PRO_5037111445" evidence="2">
    <location>
        <begin position="26"/>
        <end position="361"/>
    </location>
</feature>
<dbReference type="RefSeq" id="WP_189584332.1">
    <property type="nucleotide sequence ID" value="NZ_BMYV01000002.1"/>
</dbReference>
<keyword evidence="2" id="KW-0732">Signal</keyword>
<dbReference type="EMBL" id="BMYV01000002">
    <property type="protein sequence ID" value="GGX67861.1"/>
    <property type="molecule type" value="Genomic_DNA"/>
</dbReference>
<dbReference type="Proteomes" id="UP000600865">
    <property type="component" value="Unassembled WGS sequence"/>
</dbReference>
<dbReference type="AlphaFoldDB" id="A0A918NHM5"/>
<evidence type="ECO:0000313" key="3">
    <source>
        <dbReference type="EMBL" id="GGX67861.1"/>
    </source>
</evidence>
<comment type="caution">
    <text evidence="3">The sequence shown here is derived from an EMBL/GenBank/DDBJ whole genome shotgun (WGS) entry which is preliminary data.</text>
</comment>
<keyword evidence="4" id="KW-1185">Reference proteome</keyword>
<organism evidence="3 4">
    <name type="scientific">Litorimonas cladophorae</name>
    <dbReference type="NCBI Taxonomy" id="1220491"/>
    <lineage>
        <taxon>Bacteria</taxon>
        <taxon>Pseudomonadati</taxon>
        <taxon>Pseudomonadota</taxon>
        <taxon>Alphaproteobacteria</taxon>
        <taxon>Maricaulales</taxon>
        <taxon>Robiginitomaculaceae</taxon>
    </lineage>
</organism>
<proteinExistence type="predicted"/>
<evidence type="ECO:0000256" key="1">
    <source>
        <dbReference type="SAM" id="MobiDB-lite"/>
    </source>
</evidence>
<name>A0A918NHM5_9PROT</name>
<evidence type="ECO:0000313" key="4">
    <source>
        <dbReference type="Proteomes" id="UP000600865"/>
    </source>
</evidence>
<feature type="compositionally biased region" description="Low complexity" evidence="1">
    <location>
        <begin position="332"/>
        <end position="345"/>
    </location>
</feature>
<feature type="signal peptide" evidence="2">
    <location>
        <begin position="1"/>
        <end position="25"/>
    </location>
</feature>
<gene>
    <name evidence="3" type="ORF">GCM10011309_16930</name>
</gene>
<feature type="region of interest" description="Disordered" evidence="1">
    <location>
        <begin position="332"/>
        <end position="361"/>
    </location>
</feature>
<protein>
    <submittedName>
        <fullName evidence="3">Uncharacterized protein</fullName>
    </submittedName>
</protein>